<evidence type="ECO:0000256" key="2">
    <source>
        <dbReference type="ARBA" id="ARBA00005416"/>
    </source>
</evidence>
<evidence type="ECO:0000256" key="3">
    <source>
        <dbReference type="ARBA" id="ARBA00022525"/>
    </source>
</evidence>
<dbReference type="PANTHER" id="PTHR33869">
    <property type="entry name" value="CLAVATA3/ESR (CLE)-RELATED PROTEIN 3"/>
    <property type="match status" value="1"/>
</dbReference>
<dbReference type="InParanoid" id="A0A2K2DQG6"/>
<proteinExistence type="inferred from homology"/>
<dbReference type="EMBL" id="CM000880">
    <property type="protein sequence ID" value="PNT76511.1"/>
    <property type="molecule type" value="Genomic_DNA"/>
</dbReference>
<comment type="subcellular location">
    <subcellularLocation>
        <location evidence="1">Secreted</location>
    </subcellularLocation>
</comment>
<dbReference type="PANTHER" id="PTHR33869:SF11">
    <property type="entry name" value="CLE FAMILY OSCLE601 PROTEIN"/>
    <property type="match status" value="1"/>
</dbReference>
<evidence type="ECO:0000256" key="4">
    <source>
        <dbReference type="ARBA" id="ARBA00022729"/>
    </source>
</evidence>
<evidence type="ECO:0000256" key="7">
    <source>
        <dbReference type="SAM" id="SignalP"/>
    </source>
</evidence>
<name>A0A2K2DQG6_BRADI</name>
<dbReference type="AlphaFoldDB" id="A0A2K2DQG6"/>
<evidence type="ECO:0000256" key="6">
    <source>
        <dbReference type="ARBA" id="ARBA00023278"/>
    </source>
</evidence>
<dbReference type="Proteomes" id="UP000008810">
    <property type="component" value="Chromosome 1"/>
</dbReference>
<evidence type="ECO:0000313" key="9">
    <source>
        <dbReference type="EnsemblPlants" id="PNT76511"/>
    </source>
</evidence>
<keyword evidence="6" id="KW-0379">Hydroxylation</keyword>
<reference evidence="8" key="2">
    <citation type="submission" date="2017-06" db="EMBL/GenBank/DDBJ databases">
        <title>WGS assembly of Brachypodium distachyon.</title>
        <authorList>
            <consortium name="The International Brachypodium Initiative"/>
            <person name="Lucas S."/>
            <person name="Harmon-Smith M."/>
            <person name="Lail K."/>
            <person name="Tice H."/>
            <person name="Grimwood J."/>
            <person name="Bruce D."/>
            <person name="Barry K."/>
            <person name="Shu S."/>
            <person name="Lindquist E."/>
            <person name="Wang M."/>
            <person name="Pitluck S."/>
            <person name="Vogel J.P."/>
            <person name="Garvin D.F."/>
            <person name="Mockler T.C."/>
            <person name="Schmutz J."/>
            <person name="Rokhsar D."/>
            <person name="Bevan M.W."/>
        </authorList>
    </citation>
    <scope>NUCLEOTIDE SEQUENCE</scope>
    <source>
        <strain evidence="8">Bd21</strain>
    </source>
</reference>
<protein>
    <submittedName>
        <fullName evidence="8 9">Uncharacterized protein</fullName>
    </submittedName>
</protein>
<keyword evidence="3" id="KW-0964">Secreted</keyword>
<comment type="similarity">
    <text evidence="2">Belongs to the CLV3/ESR signal peptide family.</text>
</comment>
<evidence type="ECO:0000256" key="1">
    <source>
        <dbReference type="ARBA" id="ARBA00004613"/>
    </source>
</evidence>
<feature type="signal peptide" evidence="7">
    <location>
        <begin position="1"/>
        <end position="28"/>
    </location>
</feature>
<keyword evidence="10" id="KW-1185">Reference proteome</keyword>
<sequence length="94" mass="9982">MASRKPAACGALLLLLLVFLSAASRCQADDRLLETTVMTGRRMLVTFGSNAVSSSSRLPAVAHRWSASWTKAAAAMPYAESKRSSPGGPDPQHH</sequence>
<dbReference type="GO" id="GO:0033612">
    <property type="term" value="F:receptor serine/threonine kinase binding"/>
    <property type="evidence" value="ECO:0000318"/>
    <property type="project" value="GO_Central"/>
</dbReference>
<reference evidence="9" key="3">
    <citation type="submission" date="2018-08" db="UniProtKB">
        <authorList>
            <consortium name="EnsemblPlants"/>
        </authorList>
    </citation>
    <scope>IDENTIFICATION</scope>
    <source>
        <strain evidence="9">cv. Bd21</strain>
    </source>
</reference>
<accession>A0A2K2DQG6</accession>
<evidence type="ECO:0000313" key="8">
    <source>
        <dbReference type="EMBL" id="PNT76511.1"/>
    </source>
</evidence>
<dbReference type="OrthoDB" id="678671at2759"/>
<gene>
    <name evidence="8" type="ORF">BRADI_1g49032v3</name>
</gene>
<keyword evidence="4 7" id="KW-0732">Signal</keyword>
<feature type="chain" id="PRO_5036043433" evidence="7">
    <location>
        <begin position="29"/>
        <end position="94"/>
    </location>
</feature>
<keyword evidence="5" id="KW-0325">Glycoprotein</keyword>
<dbReference type="FunCoup" id="A0A2K2DQG6">
    <property type="interactions" value="116"/>
</dbReference>
<dbReference type="GO" id="GO:0005576">
    <property type="term" value="C:extracellular region"/>
    <property type="evidence" value="ECO:0007669"/>
    <property type="project" value="UniProtKB-SubCell"/>
</dbReference>
<dbReference type="InterPro" id="IPR039616">
    <property type="entry name" value="CLE1-4"/>
</dbReference>
<dbReference type="Gramene" id="PNT76511">
    <property type="protein sequence ID" value="PNT76511"/>
    <property type="gene ID" value="BRADI_1g49032v3"/>
</dbReference>
<evidence type="ECO:0000313" key="10">
    <source>
        <dbReference type="Proteomes" id="UP000008810"/>
    </source>
</evidence>
<evidence type="ECO:0000256" key="5">
    <source>
        <dbReference type="ARBA" id="ARBA00023180"/>
    </source>
</evidence>
<reference evidence="8 9" key="1">
    <citation type="journal article" date="2010" name="Nature">
        <title>Genome sequencing and analysis of the model grass Brachypodium distachyon.</title>
        <authorList>
            <consortium name="International Brachypodium Initiative"/>
        </authorList>
    </citation>
    <scope>NUCLEOTIDE SEQUENCE [LARGE SCALE GENOMIC DNA]</scope>
    <source>
        <strain evidence="8 9">Bd21</strain>
    </source>
</reference>
<dbReference type="EnsemblPlants" id="PNT76511">
    <property type="protein sequence ID" value="PNT76511"/>
    <property type="gene ID" value="BRADI_1g49032v3"/>
</dbReference>
<organism evidence="8">
    <name type="scientific">Brachypodium distachyon</name>
    <name type="common">Purple false brome</name>
    <name type="synonym">Trachynia distachya</name>
    <dbReference type="NCBI Taxonomy" id="15368"/>
    <lineage>
        <taxon>Eukaryota</taxon>
        <taxon>Viridiplantae</taxon>
        <taxon>Streptophyta</taxon>
        <taxon>Embryophyta</taxon>
        <taxon>Tracheophyta</taxon>
        <taxon>Spermatophyta</taxon>
        <taxon>Magnoliopsida</taxon>
        <taxon>Liliopsida</taxon>
        <taxon>Poales</taxon>
        <taxon>Poaceae</taxon>
        <taxon>BOP clade</taxon>
        <taxon>Pooideae</taxon>
        <taxon>Stipodae</taxon>
        <taxon>Brachypodieae</taxon>
        <taxon>Brachypodium</taxon>
    </lineage>
</organism>